<dbReference type="PRINTS" id="PR00400">
    <property type="entry name" value="TETREPRESSOR"/>
</dbReference>
<dbReference type="RefSeq" id="WP_111211752.1">
    <property type="nucleotide sequence ID" value="NZ_POTY01000002.1"/>
</dbReference>
<dbReference type="GO" id="GO:0045892">
    <property type="term" value="P:negative regulation of DNA-templated transcription"/>
    <property type="evidence" value="ECO:0007669"/>
    <property type="project" value="InterPro"/>
</dbReference>
<dbReference type="SUPFAM" id="SSF48498">
    <property type="entry name" value="Tetracyclin repressor-like, C-terminal domain"/>
    <property type="match status" value="1"/>
</dbReference>
<dbReference type="Gene3D" id="1.10.357.10">
    <property type="entry name" value="Tetracycline Repressor, domain 2"/>
    <property type="match status" value="1"/>
</dbReference>
<evidence type="ECO:0000259" key="6">
    <source>
        <dbReference type="PROSITE" id="PS50977"/>
    </source>
</evidence>
<comment type="caution">
    <text evidence="7">The sequence shown here is derived from an EMBL/GenBank/DDBJ whole genome shotgun (WGS) entry which is preliminary data.</text>
</comment>
<keyword evidence="3 5" id="KW-0238">DNA-binding</keyword>
<dbReference type="SUPFAM" id="SSF46689">
    <property type="entry name" value="Homeodomain-like"/>
    <property type="match status" value="1"/>
</dbReference>
<dbReference type="InterPro" id="IPR003012">
    <property type="entry name" value="Tet_transcr_reg_TetR"/>
</dbReference>
<reference evidence="7 8" key="1">
    <citation type="submission" date="2018-01" db="EMBL/GenBank/DDBJ databases">
        <title>Draft genome sequence of Jishengella sp. NA12.</title>
        <authorList>
            <person name="Sahin N."/>
            <person name="Ay H."/>
            <person name="Saygin H."/>
        </authorList>
    </citation>
    <scope>NUCLEOTIDE SEQUENCE [LARGE SCALE GENOMIC DNA]</scope>
    <source>
        <strain evidence="7 8">NA12</strain>
    </source>
</reference>
<dbReference type="PRINTS" id="PR00455">
    <property type="entry name" value="HTHTETR"/>
</dbReference>
<name>A0A2W2F474_9ACTN</name>
<dbReference type="GO" id="GO:0003700">
    <property type="term" value="F:DNA-binding transcription factor activity"/>
    <property type="evidence" value="ECO:0007669"/>
    <property type="project" value="TreeGrafter"/>
</dbReference>
<dbReference type="Proteomes" id="UP000248924">
    <property type="component" value="Unassembled WGS sequence"/>
</dbReference>
<dbReference type="Gene3D" id="1.10.10.60">
    <property type="entry name" value="Homeodomain-like"/>
    <property type="match status" value="1"/>
</dbReference>
<dbReference type="InterPro" id="IPR009057">
    <property type="entry name" value="Homeodomain-like_sf"/>
</dbReference>
<evidence type="ECO:0000313" key="7">
    <source>
        <dbReference type="EMBL" id="PZG24239.1"/>
    </source>
</evidence>
<feature type="DNA-binding region" description="H-T-H motif" evidence="5">
    <location>
        <begin position="29"/>
        <end position="48"/>
    </location>
</feature>
<dbReference type="Pfam" id="PF02909">
    <property type="entry name" value="TetR_C_1"/>
    <property type="match status" value="1"/>
</dbReference>
<dbReference type="AlphaFoldDB" id="A0A2W2F474"/>
<organism evidence="7 8">
    <name type="scientific">Micromonospora craterilacus</name>
    <dbReference type="NCBI Taxonomy" id="1655439"/>
    <lineage>
        <taxon>Bacteria</taxon>
        <taxon>Bacillati</taxon>
        <taxon>Actinomycetota</taxon>
        <taxon>Actinomycetes</taxon>
        <taxon>Micromonosporales</taxon>
        <taxon>Micromonosporaceae</taxon>
        <taxon>Micromonospora</taxon>
    </lineage>
</organism>
<dbReference type="Pfam" id="PF00440">
    <property type="entry name" value="TetR_N"/>
    <property type="match status" value="1"/>
</dbReference>
<protein>
    <submittedName>
        <fullName evidence="7">TetR family transcriptional regulator</fullName>
    </submittedName>
</protein>
<dbReference type="PANTHER" id="PTHR30055">
    <property type="entry name" value="HTH-TYPE TRANSCRIPTIONAL REGULATOR RUTR"/>
    <property type="match status" value="1"/>
</dbReference>
<dbReference type="InterPro" id="IPR001647">
    <property type="entry name" value="HTH_TetR"/>
</dbReference>
<gene>
    <name evidence="7" type="ORF">C1I95_00620</name>
</gene>
<evidence type="ECO:0000256" key="3">
    <source>
        <dbReference type="ARBA" id="ARBA00023125"/>
    </source>
</evidence>
<evidence type="ECO:0000256" key="1">
    <source>
        <dbReference type="ARBA" id="ARBA00022491"/>
    </source>
</evidence>
<feature type="domain" description="HTH tetR-type" evidence="6">
    <location>
        <begin position="6"/>
        <end position="66"/>
    </location>
</feature>
<proteinExistence type="predicted"/>
<keyword evidence="8" id="KW-1185">Reference proteome</keyword>
<accession>A0A2W2F474</accession>
<dbReference type="PROSITE" id="PS50977">
    <property type="entry name" value="HTH_TETR_2"/>
    <property type="match status" value="1"/>
</dbReference>
<evidence type="ECO:0000256" key="2">
    <source>
        <dbReference type="ARBA" id="ARBA00023015"/>
    </source>
</evidence>
<keyword evidence="2" id="KW-0805">Transcription regulation</keyword>
<dbReference type="GO" id="GO:0046677">
    <property type="term" value="P:response to antibiotic"/>
    <property type="evidence" value="ECO:0007669"/>
    <property type="project" value="InterPro"/>
</dbReference>
<dbReference type="InterPro" id="IPR004111">
    <property type="entry name" value="Repressor_TetR_C"/>
</dbReference>
<evidence type="ECO:0000256" key="4">
    <source>
        <dbReference type="ARBA" id="ARBA00023163"/>
    </source>
</evidence>
<evidence type="ECO:0000313" key="8">
    <source>
        <dbReference type="Proteomes" id="UP000248924"/>
    </source>
</evidence>
<dbReference type="OrthoDB" id="329481at2"/>
<keyword evidence="1" id="KW-0678">Repressor</keyword>
<evidence type="ECO:0000256" key="5">
    <source>
        <dbReference type="PROSITE-ProRule" id="PRU00335"/>
    </source>
</evidence>
<dbReference type="EMBL" id="POTY01000002">
    <property type="protein sequence ID" value="PZG24239.1"/>
    <property type="molecule type" value="Genomic_DNA"/>
</dbReference>
<dbReference type="InterPro" id="IPR050109">
    <property type="entry name" value="HTH-type_TetR-like_transc_reg"/>
</dbReference>
<dbReference type="GO" id="GO:0000976">
    <property type="term" value="F:transcription cis-regulatory region binding"/>
    <property type="evidence" value="ECO:0007669"/>
    <property type="project" value="TreeGrafter"/>
</dbReference>
<keyword evidence="4" id="KW-0804">Transcription</keyword>
<dbReference type="InterPro" id="IPR036271">
    <property type="entry name" value="Tet_transcr_reg_TetR-rel_C_sf"/>
</dbReference>
<dbReference type="PANTHER" id="PTHR30055:SF151">
    <property type="entry name" value="TRANSCRIPTIONAL REGULATORY PROTEIN"/>
    <property type="match status" value="1"/>
</dbReference>
<sequence>MARRPALTHDRIIDAAVRVADRGGVAQVSMRNVGKELGVEAMSLYHHLAGKDALLDGLANWIFAQIELPEPQRLWRPAMVDRAESSRRVLSQHPWALGLIESRRSPGPALLRHHDTVLGCLRRNGFSITLAAHAFSAIDAYVYGFVLTELNLPFDADEGAETFVDEIQHALPADEYPHLVEMITNQVVGRDYNYAHEFGFGLDLILDSLERHHAGSTS</sequence>